<feature type="domain" description="IPT/TIG" evidence="6">
    <location>
        <begin position="829"/>
        <end position="897"/>
    </location>
</feature>
<dbReference type="PANTHER" id="PTHR24180:SF45">
    <property type="entry name" value="POLY [ADP-RIBOSE] POLYMERASE TANKYRASE"/>
    <property type="match status" value="1"/>
</dbReference>
<feature type="transmembrane region" description="Helical" evidence="5">
    <location>
        <begin position="1353"/>
        <end position="1372"/>
    </location>
</feature>
<dbReference type="RefSeq" id="XP_033585289.1">
    <property type="nucleotide sequence ID" value="XM_033734901.1"/>
</dbReference>
<dbReference type="EMBL" id="MU001643">
    <property type="protein sequence ID" value="KAF2478719.1"/>
    <property type="molecule type" value="Genomic_DNA"/>
</dbReference>
<feature type="domain" description="SPT23/MGA2-like DNA-binding" evidence="7">
    <location>
        <begin position="426"/>
        <end position="553"/>
    </location>
</feature>
<evidence type="ECO:0000256" key="1">
    <source>
        <dbReference type="ARBA" id="ARBA00022737"/>
    </source>
</evidence>
<dbReference type="InterPro" id="IPR013783">
    <property type="entry name" value="Ig-like_fold"/>
</dbReference>
<dbReference type="InterPro" id="IPR002909">
    <property type="entry name" value="IPT_dom"/>
</dbReference>
<feature type="compositionally biased region" description="Polar residues" evidence="4">
    <location>
        <begin position="633"/>
        <end position="659"/>
    </location>
</feature>
<reference evidence="8" key="1">
    <citation type="journal article" date="2020" name="Stud. Mycol.">
        <title>101 Dothideomycetes genomes: a test case for predicting lifestyles and emergence of pathogens.</title>
        <authorList>
            <person name="Haridas S."/>
            <person name="Albert R."/>
            <person name="Binder M."/>
            <person name="Bloem J."/>
            <person name="Labutti K."/>
            <person name="Salamov A."/>
            <person name="Andreopoulos B."/>
            <person name="Baker S."/>
            <person name="Barry K."/>
            <person name="Bills G."/>
            <person name="Bluhm B."/>
            <person name="Cannon C."/>
            <person name="Castanera R."/>
            <person name="Culley D."/>
            <person name="Daum C."/>
            <person name="Ezra D."/>
            <person name="Gonzalez J."/>
            <person name="Henrissat B."/>
            <person name="Kuo A."/>
            <person name="Liang C."/>
            <person name="Lipzen A."/>
            <person name="Lutzoni F."/>
            <person name="Magnuson J."/>
            <person name="Mondo S."/>
            <person name="Nolan M."/>
            <person name="Ohm R."/>
            <person name="Pangilinan J."/>
            <person name="Park H.-J."/>
            <person name="Ramirez L."/>
            <person name="Alfaro M."/>
            <person name="Sun H."/>
            <person name="Tritt A."/>
            <person name="Yoshinaga Y."/>
            <person name="Zwiers L.-H."/>
            <person name="Turgeon B."/>
            <person name="Goodwin S."/>
            <person name="Spatafora J."/>
            <person name="Crous P."/>
            <person name="Grigoriev I."/>
        </authorList>
    </citation>
    <scope>NUCLEOTIDE SEQUENCE</scope>
    <source>
        <strain evidence="8">CBS 113389</strain>
    </source>
</reference>
<feature type="repeat" description="ANK" evidence="3">
    <location>
        <begin position="1008"/>
        <end position="1040"/>
    </location>
</feature>
<dbReference type="Pfam" id="PF01833">
    <property type="entry name" value="TIG"/>
    <property type="match status" value="1"/>
</dbReference>
<dbReference type="InterPro" id="IPR051637">
    <property type="entry name" value="Ank_repeat_dom-contain_49"/>
</dbReference>
<evidence type="ECO:0000256" key="3">
    <source>
        <dbReference type="PROSITE-ProRule" id="PRU00023"/>
    </source>
</evidence>
<keyword evidence="1" id="KW-0677">Repeat</keyword>
<dbReference type="PANTHER" id="PTHR24180">
    <property type="entry name" value="CYCLIN-DEPENDENT KINASE INHIBITOR 2C-RELATED"/>
    <property type="match status" value="1"/>
</dbReference>
<dbReference type="InterPro" id="IPR014756">
    <property type="entry name" value="Ig_E-set"/>
</dbReference>
<keyword evidence="5" id="KW-0812">Transmembrane</keyword>
<name>A0A6A6PFG1_9PEZI</name>
<dbReference type="CDD" id="cd00102">
    <property type="entry name" value="IPT"/>
    <property type="match status" value="1"/>
</dbReference>
<keyword evidence="2 3" id="KW-0040">ANK repeat</keyword>
<dbReference type="PROSITE" id="PS50088">
    <property type="entry name" value="ANK_REPEAT"/>
    <property type="match status" value="2"/>
</dbReference>
<proteinExistence type="predicted"/>
<keyword evidence="5" id="KW-0472">Membrane</keyword>
<dbReference type="InterPro" id="IPR002110">
    <property type="entry name" value="Ankyrin_rpt"/>
</dbReference>
<feature type="region of interest" description="Disordered" evidence="4">
    <location>
        <begin position="35"/>
        <end position="120"/>
    </location>
</feature>
<keyword evidence="5" id="KW-1133">Transmembrane helix</keyword>
<evidence type="ECO:0000313" key="9">
    <source>
        <dbReference type="Proteomes" id="UP000799767"/>
    </source>
</evidence>
<feature type="compositionally biased region" description="Basic residues" evidence="4">
    <location>
        <begin position="660"/>
        <end position="672"/>
    </location>
</feature>
<protein>
    <submittedName>
        <fullName evidence="8">Uncharacterized protein</fullName>
    </submittedName>
</protein>
<evidence type="ECO:0000256" key="5">
    <source>
        <dbReference type="SAM" id="Phobius"/>
    </source>
</evidence>
<dbReference type="SUPFAM" id="SSF48403">
    <property type="entry name" value="Ankyrin repeat"/>
    <property type="match status" value="1"/>
</dbReference>
<keyword evidence="9" id="KW-1185">Reference proteome</keyword>
<evidence type="ECO:0000259" key="6">
    <source>
        <dbReference type="Pfam" id="PF01833"/>
    </source>
</evidence>
<dbReference type="PROSITE" id="PS50297">
    <property type="entry name" value="ANK_REP_REGION"/>
    <property type="match status" value="2"/>
</dbReference>
<gene>
    <name evidence="8" type="ORF">BDY17DRAFT_305696</name>
</gene>
<feature type="compositionally biased region" description="Low complexity" evidence="4">
    <location>
        <begin position="82"/>
        <end position="97"/>
    </location>
</feature>
<dbReference type="OrthoDB" id="71307at2759"/>
<feature type="compositionally biased region" description="Basic and acidic residues" evidence="4">
    <location>
        <begin position="395"/>
        <end position="421"/>
    </location>
</feature>
<feature type="region of interest" description="Disordered" evidence="4">
    <location>
        <begin position="1135"/>
        <end position="1159"/>
    </location>
</feature>
<feature type="region of interest" description="Disordered" evidence="4">
    <location>
        <begin position="383"/>
        <end position="421"/>
    </location>
</feature>
<organism evidence="8 9">
    <name type="scientific">Neohortaea acidophila</name>
    <dbReference type="NCBI Taxonomy" id="245834"/>
    <lineage>
        <taxon>Eukaryota</taxon>
        <taxon>Fungi</taxon>
        <taxon>Dikarya</taxon>
        <taxon>Ascomycota</taxon>
        <taxon>Pezizomycotina</taxon>
        <taxon>Dothideomycetes</taxon>
        <taxon>Dothideomycetidae</taxon>
        <taxon>Mycosphaerellales</taxon>
        <taxon>Teratosphaeriaceae</taxon>
        <taxon>Neohortaea</taxon>
    </lineage>
</organism>
<dbReference type="Pfam" id="PF12796">
    <property type="entry name" value="Ank_2"/>
    <property type="match status" value="1"/>
</dbReference>
<feature type="region of interest" description="Disordered" evidence="4">
    <location>
        <begin position="617"/>
        <end position="719"/>
    </location>
</feature>
<dbReference type="InterPro" id="IPR057962">
    <property type="entry name" value="SPT23_MGA2_DBD"/>
</dbReference>
<dbReference type="GeneID" id="54475903"/>
<evidence type="ECO:0000256" key="2">
    <source>
        <dbReference type="ARBA" id="ARBA00023043"/>
    </source>
</evidence>
<dbReference type="Pfam" id="PF25603">
    <property type="entry name" value="SPT23_MGA2_DBD"/>
    <property type="match status" value="2"/>
</dbReference>
<feature type="compositionally biased region" description="Low complexity" evidence="4">
    <location>
        <begin position="1146"/>
        <end position="1155"/>
    </location>
</feature>
<evidence type="ECO:0000313" key="8">
    <source>
        <dbReference type="EMBL" id="KAF2478719.1"/>
    </source>
</evidence>
<feature type="domain" description="SPT23/MGA2-like DNA-binding" evidence="7">
    <location>
        <begin position="307"/>
        <end position="414"/>
    </location>
</feature>
<evidence type="ECO:0000259" key="7">
    <source>
        <dbReference type="Pfam" id="PF25603"/>
    </source>
</evidence>
<dbReference type="Gene3D" id="1.25.40.20">
    <property type="entry name" value="Ankyrin repeat-containing domain"/>
    <property type="match status" value="1"/>
</dbReference>
<feature type="compositionally biased region" description="Low complexity" evidence="4">
    <location>
        <begin position="685"/>
        <end position="703"/>
    </location>
</feature>
<accession>A0A6A6PFG1</accession>
<dbReference type="Gene3D" id="2.60.40.10">
    <property type="entry name" value="Immunoglobulins"/>
    <property type="match status" value="1"/>
</dbReference>
<dbReference type="InterPro" id="IPR036770">
    <property type="entry name" value="Ankyrin_rpt-contain_sf"/>
</dbReference>
<dbReference type="SUPFAM" id="SSF81296">
    <property type="entry name" value="E set domains"/>
    <property type="match status" value="1"/>
</dbReference>
<sequence length="1404" mass="152154">MDRNMSTGADSIDWADPAFTSSEFQDAMLAESPWGNSALNDFTNLADYSDSPAPSSLHPPSRSAVTNASAVDAPLPSLPQDSSMSAESSSADSGSDSSSRRKRKTTSESPLSMAPTTRVATIKEEARSGVNPYAEQAFSQTLTQPLPTLAVDENMTDEERIFDFNSAASSPNLPRDFTQQLSLDGSHKLIPSNSAAQFSRDPPVQTINPGMFSLAGSRDQSPVTNAAMFNAASPNFFSTPSSDSNEPFTGNANWAGNMGTNPSWPADFATQFASPAGLNFTPSPVGNGSTPSITSRALAIRSGRSPLHVAPIAAKSRVETQINVVMTLEKPPAGVEYLHLPLHTIAKSKLLAKDDYDATKVLELHTMLVCSSAMHNPALKEKALQRAASQDNDEIQQRAERERENGDEEKNNMKDVAEADRPANGGEVRICNNCIQRERKRAGRKKLKKEEEQQHWERYETERVVVFNSSEYLPFKACDERDRGHKDNSLLVEAPYEPPAGALFVSAAMRIACYCRHQAEKEGFQVIFTMKDHKGNVVAQEVSDSILITDDHKTHPPALNPMSNEAFYQQGQMQGNGLPTSYSMMDLQSHAHPFTSSRSAGNLHALGYGQSLQFNPHSHIHQLPNSLGGGFASQATSATMTPTNLSRPGSPTLAGQSGPNKKRKSGSFHKRIPSGLQMTPRVDTSHSQPPSASLSSAMPSGISMNNFSPTRGLGGQNEQAYMTMPNNPDPNQYFGSGPPTPANDNSQFSFGVPHQLDITRAQNAAYFSHPSSAVPSRSNSPVLHQGRQAMSAFPRHPIQTSTNHLNRPATMYGGQTSAVNNEDDQAATPTITKMTPTQGPVIGGTEVSIFGYNFAHNTQVMFGDSLANATYYGEHSILATAPPGRRGPVRVRLVPAPGSAQYAISPQNSNHVFTYTDTSPHMMEMALKFLSQQQTGDATRWMQYTNDVANQFMQTSISPAGIHNQSYGSGNMLAGSSKEMEEVVLKVFDWVDVSESPRKPCYDLRSSSGHTMLSLACALGMHQVAAALLARGANPDVRDEGGYTPLMHAALHERSRTFQLLLIKGADPTTRSLTGYAAIDLVPEQSRDTFSQILQNTRRTRSARPSFHRVVSNPSSAASWDIASASFYDSEVATSEDFSPAPSPRPSSASSALPSTTPDLPDIVPLNASAAMMAWRDALATHIHHFQQSVQSSMSSFQLPTLPPLPDYQDNAMVRRLSSLVSTRYPVRQDGFSGAHDFVASMSPPKFWDMFSSLSPTLSSAPPPAYSELFPDHHVPDEGVKKAAMNTALIDAVADGKCAAIFEQATSSSSCQVATTSNTEHNDETQTEQTTWRHQLLWVRANLAMQKSTPLTMLQMALCVLILAALLPLLVARFSVQPRFQVSLSDVDALKCWGQHQVGAMVEA</sequence>
<dbReference type="SMART" id="SM00248">
    <property type="entry name" value="ANK"/>
    <property type="match status" value="2"/>
</dbReference>
<dbReference type="Proteomes" id="UP000799767">
    <property type="component" value="Unassembled WGS sequence"/>
</dbReference>
<evidence type="ECO:0000256" key="4">
    <source>
        <dbReference type="SAM" id="MobiDB-lite"/>
    </source>
</evidence>
<feature type="repeat" description="ANK" evidence="3">
    <location>
        <begin position="1041"/>
        <end position="1073"/>
    </location>
</feature>